<evidence type="ECO:0000313" key="2">
    <source>
        <dbReference type="Proteomes" id="UP001054252"/>
    </source>
</evidence>
<reference evidence="1 2" key="1">
    <citation type="journal article" date="2021" name="Commun. Biol.">
        <title>The genome of Shorea leprosula (Dipterocarpaceae) highlights the ecological relevance of drought in aseasonal tropical rainforests.</title>
        <authorList>
            <person name="Ng K.K.S."/>
            <person name="Kobayashi M.J."/>
            <person name="Fawcett J.A."/>
            <person name="Hatakeyama M."/>
            <person name="Paape T."/>
            <person name="Ng C.H."/>
            <person name="Ang C.C."/>
            <person name="Tnah L.H."/>
            <person name="Lee C.T."/>
            <person name="Nishiyama T."/>
            <person name="Sese J."/>
            <person name="O'Brien M.J."/>
            <person name="Copetti D."/>
            <person name="Mohd Noor M.I."/>
            <person name="Ong R.C."/>
            <person name="Putra M."/>
            <person name="Sireger I.Z."/>
            <person name="Indrioko S."/>
            <person name="Kosugi Y."/>
            <person name="Izuno A."/>
            <person name="Isagi Y."/>
            <person name="Lee S.L."/>
            <person name="Shimizu K.K."/>
        </authorList>
    </citation>
    <scope>NUCLEOTIDE SEQUENCE [LARGE SCALE GENOMIC DNA]</scope>
    <source>
        <strain evidence="1">214</strain>
    </source>
</reference>
<evidence type="ECO:0000313" key="1">
    <source>
        <dbReference type="EMBL" id="GKV34501.1"/>
    </source>
</evidence>
<comment type="caution">
    <text evidence="1">The sequence shown here is derived from an EMBL/GenBank/DDBJ whole genome shotgun (WGS) entry which is preliminary data.</text>
</comment>
<dbReference type="Proteomes" id="UP001054252">
    <property type="component" value="Unassembled WGS sequence"/>
</dbReference>
<dbReference type="EMBL" id="BPVZ01000106">
    <property type="protein sequence ID" value="GKV34501.1"/>
    <property type="molecule type" value="Genomic_DNA"/>
</dbReference>
<keyword evidence="2" id="KW-1185">Reference proteome</keyword>
<protein>
    <submittedName>
        <fullName evidence="1">Uncharacterized protein</fullName>
    </submittedName>
</protein>
<proteinExistence type="predicted"/>
<accession>A0AAV5LB83</accession>
<gene>
    <name evidence="1" type="ORF">SLEP1_g42872</name>
</gene>
<name>A0AAV5LB83_9ROSI</name>
<dbReference type="AlphaFoldDB" id="A0AAV5LB83"/>
<sequence length="36" mass="3957">MAISQVDRLLLVVVKCLQVQRCKGEADDTDTLLPKG</sequence>
<organism evidence="1 2">
    <name type="scientific">Rubroshorea leprosula</name>
    <dbReference type="NCBI Taxonomy" id="152421"/>
    <lineage>
        <taxon>Eukaryota</taxon>
        <taxon>Viridiplantae</taxon>
        <taxon>Streptophyta</taxon>
        <taxon>Embryophyta</taxon>
        <taxon>Tracheophyta</taxon>
        <taxon>Spermatophyta</taxon>
        <taxon>Magnoliopsida</taxon>
        <taxon>eudicotyledons</taxon>
        <taxon>Gunneridae</taxon>
        <taxon>Pentapetalae</taxon>
        <taxon>rosids</taxon>
        <taxon>malvids</taxon>
        <taxon>Malvales</taxon>
        <taxon>Dipterocarpaceae</taxon>
        <taxon>Rubroshorea</taxon>
    </lineage>
</organism>